<evidence type="ECO:0000259" key="7">
    <source>
        <dbReference type="PROSITE" id="PS50893"/>
    </source>
</evidence>
<dbReference type="AlphaFoldDB" id="A0A5B8MK64"/>
<evidence type="ECO:0000313" key="9">
    <source>
        <dbReference type="Proteomes" id="UP000316726"/>
    </source>
</evidence>
<keyword evidence="5" id="KW-0175">Coiled coil</keyword>
<dbReference type="Pfam" id="PF12848">
    <property type="entry name" value="ABC_tran_Xtn"/>
    <property type="match status" value="1"/>
</dbReference>
<dbReference type="STRING" id="1764295.A0A5B8MK64"/>
<proteinExistence type="inferred from homology"/>
<dbReference type="PROSITE" id="PS50893">
    <property type="entry name" value="ABC_TRANSPORTER_2"/>
    <property type="match status" value="2"/>
</dbReference>
<feature type="region of interest" description="Disordered" evidence="6">
    <location>
        <begin position="45"/>
        <end position="113"/>
    </location>
</feature>
<dbReference type="OrthoDB" id="2110130at2759"/>
<evidence type="ECO:0000256" key="2">
    <source>
        <dbReference type="ARBA" id="ARBA00022741"/>
    </source>
</evidence>
<dbReference type="Gene3D" id="3.40.50.300">
    <property type="entry name" value="P-loop containing nucleotide triphosphate hydrolases"/>
    <property type="match status" value="2"/>
</dbReference>
<evidence type="ECO:0000256" key="5">
    <source>
        <dbReference type="SAM" id="Coils"/>
    </source>
</evidence>
<dbReference type="InterPro" id="IPR017871">
    <property type="entry name" value="ABC_transporter-like_CS"/>
</dbReference>
<feature type="compositionally biased region" description="Polar residues" evidence="6">
    <location>
        <begin position="58"/>
        <end position="73"/>
    </location>
</feature>
<keyword evidence="1" id="KW-0677">Repeat</keyword>
<feature type="region of interest" description="Disordered" evidence="6">
    <location>
        <begin position="661"/>
        <end position="718"/>
    </location>
</feature>
<dbReference type="NCBIfam" id="NF000355">
    <property type="entry name" value="ribo_prot_ABC_F"/>
    <property type="match status" value="1"/>
</dbReference>
<evidence type="ECO:0000256" key="6">
    <source>
        <dbReference type="SAM" id="MobiDB-lite"/>
    </source>
</evidence>
<keyword evidence="9" id="KW-1185">Reference proteome</keyword>
<dbReference type="InterPro" id="IPR051309">
    <property type="entry name" value="ABCF_ATPase"/>
</dbReference>
<dbReference type="SUPFAM" id="SSF52540">
    <property type="entry name" value="P-loop containing nucleoside triphosphate hydrolases"/>
    <property type="match status" value="2"/>
</dbReference>
<evidence type="ECO:0000256" key="1">
    <source>
        <dbReference type="ARBA" id="ARBA00022737"/>
    </source>
</evidence>
<dbReference type="FunFam" id="3.40.50.300:FF:000011">
    <property type="entry name" value="Putative ABC transporter ATP-binding component"/>
    <property type="match status" value="1"/>
</dbReference>
<reference evidence="8 9" key="1">
    <citation type="submission" date="2018-07" db="EMBL/GenBank/DDBJ databases">
        <title>The complete nuclear genome of the prasinophyte Chloropicon primus (CCMP1205).</title>
        <authorList>
            <person name="Pombert J.-F."/>
            <person name="Otis C."/>
            <person name="Turmel M."/>
            <person name="Lemieux C."/>
        </authorList>
    </citation>
    <scope>NUCLEOTIDE SEQUENCE [LARGE SCALE GENOMIC DNA]</scope>
    <source>
        <strain evidence="8 9">CCMP1205</strain>
    </source>
</reference>
<feature type="compositionally biased region" description="Basic and acidic residues" evidence="6">
    <location>
        <begin position="661"/>
        <end position="678"/>
    </location>
</feature>
<dbReference type="InterPro" id="IPR003593">
    <property type="entry name" value="AAA+_ATPase"/>
</dbReference>
<dbReference type="CDD" id="cd03221">
    <property type="entry name" value="ABCF_EF-3"/>
    <property type="match status" value="2"/>
</dbReference>
<dbReference type="Pfam" id="PF00005">
    <property type="entry name" value="ABC_tran"/>
    <property type="match status" value="2"/>
</dbReference>
<keyword evidence="2" id="KW-0547">Nucleotide-binding</keyword>
<sequence>MGAMMKLVVGRVQGKVQGKVQGRVQGRVQGKGVAGRALHARGRTAASCAGSGRPTCSGDRSNANRRGSSACSTRGSSGLLGLPLRASPSTEVRTAEVDEAAPSPSTEFLSGTSVGGTSGLKLSGITKSFKANSLLNGVEWEVKKKERVGLVGVNGAGKSTLLKIITGEVEPDEGEILVAKKNMKVAYLTQEFEVDQDATVLEEFLSVYSDQVKIQREIEKVQLEIEAATDDLDRMGDLIDDLNKLQAKADTFLDINVLDKAIDQMMPKLGFKQEDKDKVVSSFSGGWQMRVSLGKILLREPDILLLDEPTNHLDLDTISWLEGYLKEQDIPMVVVSHDREFLDQLCTKIVELERGQAKTYKGNYSDYVEQKEKALIQQRIAWEKQQKEVKRLEEMAARLQGGGQAGRAESAKKELERIKDPETYVEKPFEWKSRNFTFPNTERCGEVVLRINNLTHGYEGKELFNKAKLVLERGERLAILGPNGAGKSTLLRLILGQEEPSGGGEATLGDHNIVPNYFVQNQAEDLDPNLSALETLIDAAPDAKINDLKALLGKMMFSGEAMNRKAGVLSGGEKARLAMAKFMTTPASLLVLDEPTNHLDIPSKEMLEQACQNFEGAIVAVSHDRYFLKKIATRVLEIKDGQFTNYDGDYKVFLEKNEEAAEKEGNREQKLKEQEKKMIKSKSKISKAEKKMAKKQKAKQFASSQKGKKASKNSKRWS</sequence>
<feature type="compositionally biased region" description="Low complexity" evidence="6">
    <location>
        <begin position="74"/>
        <end position="89"/>
    </location>
</feature>
<dbReference type="Proteomes" id="UP000316726">
    <property type="component" value="Chromosome 4"/>
</dbReference>
<dbReference type="InterPro" id="IPR027417">
    <property type="entry name" value="P-loop_NTPase"/>
</dbReference>
<feature type="coiled-coil region" evidence="5">
    <location>
        <begin position="211"/>
        <end position="245"/>
    </location>
</feature>
<dbReference type="InterPro" id="IPR003439">
    <property type="entry name" value="ABC_transporter-like_ATP-bd"/>
</dbReference>
<dbReference type="PROSITE" id="PS00211">
    <property type="entry name" value="ABC_TRANSPORTER_1"/>
    <property type="match status" value="2"/>
</dbReference>
<feature type="domain" description="ABC transporter" evidence="7">
    <location>
        <begin position="120"/>
        <end position="379"/>
    </location>
</feature>
<keyword evidence="3" id="KW-0067">ATP-binding</keyword>
<organism evidence="8 9">
    <name type="scientific">Chloropicon primus</name>
    <dbReference type="NCBI Taxonomy" id="1764295"/>
    <lineage>
        <taxon>Eukaryota</taxon>
        <taxon>Viridiplantae</taxon>
        <taxon>Chlorophyta</taxon>
        <taxon>Chloropicophyceae</taxon>
        <taxon>Chloropicales</taxon>
        <taxon>Chloropicaceae</taxon>
        <taxon>Chloropicon</taxon>
    </lineage>
</organism>
<gene>
    <name evidence="8" type="ORF">A3770_04p33610</name>
</gene>
<dbReference type="EMBL" id="CP031037">
    <property type="protein sequence ID" value="QDZ20843.1"/>
    <property type="molecule type" value="Genomic_DNA"/>
</dbReference>
<accession>A0A5B8MK64</accession>
<evidence type="ECO:0000256" key="4">
    <source>
        <dbReference type="ARBA" id="ARBA00061344"/>
    </source>
</evidence>
<feature type="domain" description="ABC transporter" evidence="7">
    <location>
        <begin position="449"/>
        <end position="665"/>
    </location>
</feature>
<dbReference type="PANTHER" id="PTHR42855">
    <property type="entry name" value="ABC TRANSPORTER ATP-BINDING SUBUNIT"/>
    <property type="match status" value="1"/>
</dbReference>
<name>A0A5B8MK64_9CHLO</name>
<evidence type="ECO:0000256" key="3">
    <source>
        <dbReference type="ARBA" id="ARBA00022840"/>
    </source>
</evidence>
<dbReference type="PANTHER" id="PTHR42855:SF1">
    <property type="entry name" value="ABC TRANSPORTER DOMAIN-CONTAINING PROTEIN"/>
    <property type="match status" value="1"/>
</dbReference>
<dbReference type="FunFam" id="3.40.50.300:FF:000309">
    <property type="entry name" value="ABC transporter ATP-binding protein"/>
    <property type="match status" value="1"/>
</dbReference>
<feature type="compositionally biased region" description="Basic residues" evidence="6">
    <location>
        <begin position="706"/>
        <end position="718"/>
    </location>
</feature>
<evidence type="ECO:0000313" key="8">
    <source>
        <dbReference type="EMBL" id="QDZ20843.1"/>
    </source>
</evidence>
<comment type="similarity">
    <text evidence="4">Belongs to the ABC transporter superfamily. ABCF family. EF3 (TC 3.A.1.121) subfamily.</text>
</comment>
<dbReference type="GO" id="GO:0016887">
    <property type="term" value="F:ATP hydrolysis activity"/>
    <property type="evidence" value="ECO:0007669"/>
    <property type="project" value="InterPro"/>
</dbReference>
<dbReference type="GO" id="GO:0003676">
    <property type="term" value="F:nucleic acid binding"/>
    <property type="evidence" value="ECO:0007669"/>
    <property type="project" value="UniProtKB-ARBA"/>
</dbReference>
<dbReference type="InterPro" id="IPR032781">
    <property type="entry name" value="ABC_tran_Xtn"/>
</dbReference>
<dbReference type="GO" id="GO:0005524">
    <property type="term" value="F:ATP binding"/>
    <property type="evidence" value="ECO:0007669"/>
    <property type="project" value="UniProtKB-KW"/>
</dbReference>
<dbReference type="SMART" id="SM00382">
    <property type="entry name" value="AAA"/>
    <property type="match status" value="2"/>
</dbReference>
<protein>
    <submittedName>
        <fullName evidence="8">F family ABC transporter</fullName>
    </submittedName>
</protein>